<sequence length="229" mass="25640">MTGKQLSDDHRAILAKLFQIPKLTDQDIAFILDIDQRTAHRRRIEFAETGALRKHRDVSKNAEKLKPQHLEKLVEWHKTQPDALLGDMQEFLRTQCGLEISLPTISRQIRKSYGGMFLRDGVSARRRLKKQRQAEGRSLVTGMQQQQQPGHGIGNRIANKSGNGHGGSNDESKGEMKGDGANSRGDNSNLHSSASNYVADRVPGPMPYHDQRQLAPPDLLLLQGLQEPQ</sequence>
<dbReference type="Proteomes" id="UP001303889">
    <property type="component" value="Unassembled WGS sequence"/>
</dbReference>
<keyword evidence="3" id="KW-1185">Reference proteome</keyword>
<dbReference type="EMBL" id="MU855333">
    <property type="protein sequence ID" value="KAK3906201.1"/>
    <property type="molecule type" value="Genomic_DNA"/>
</dbReference>
<name>A0AAN6RXW4_9PEZI</name>
<evidence type="ECO:0000256" key="1">
    <source>
        <dbReference type="SAM" id="MobiDB-lite"/>
    </source>
</evidence>
<reference evidence="2" key="2">
    <citation type="submission" date="2023-05" db="EMBL/GenBank/DDBJ databases">
        <authorList>
            <consortium name="Lawrence Berkeley National Laboratory"/>
            <person name="Steindorff A."/>
            <person name="Hensen N."/>
            <person name="Bonometti L."/>
            <person name="Westerberg I."/>
            <person name="Brannstrom I.O."/>
            <person name="Guillou S."/>
            <person name="Cros-Aarteil S."/>
            <person name="Calhoun S."/>
            <person name="Haridas S."/>
            <person name="Kuo A."/>
            <person name="Mondo S."/>
            <person name="Pangilinan J."/>
            <person name="Riley R."/>
            <person name="Labutti K."/>
            <person name="Andreopoulos B."/>
            <person name="Lipzen A."/>
            <person name="Chen C."/>
            <person name="Yanf M."/>
            <person name="Daum C."/>
            <person name="Ng V."/>
            <person name="Clum A."/>
            <person name="Ohm R."/>
            <person name="Martin F."/>
            <person name="Silar P."/>
            <person name="Natvig D."/>
            <person name="Lalanne C."/>
            <person name="Gautier V."/>
            <person name="Ament-Velasquez S.L."/>
            <person name="Kruys A."/>
            <person name="Hutchinson M.I."/>
            <person name="Powell A.J."/>
            <person name="Barry K."/>
            <person name="Miller A.N."/>
            <person name="Grigoriev I.V."/>
            <person name="Debuchy R."/>
            <person name="Gladieux P."/>
            <person name="Thoren M.H."/>
            <person name="Johannesson H."/>
        </authorList>
    </citation>
    <scope>NUCLEOTIDE SEQUENCE</scope>
    <source>
        <strain evidence="2">CBS 103.79</strain>
    </source>
</reference>
<evidence type="ECO:0000313" key="2">
    <source>
        <dbReference type="EMBL" id="KAK3906201.1"/>
    </source>
</evidence>
<feature type="compositionally biased region" description="Low complexity" evidence="1">
    <location>
        <begin position="213"/>
        <end position="229"/>
    </location>
</feature>
<dbReference type="AlphaFoldDB" id="A0AAN6RXW4"/>
<organism evidence="2 3">
    <name type="scientific">Staphylotrichum tortipilum</name>
    <dbReference type="NCBI Taxonomy" id="2831512"/>
    <lineage>
        <taxon>Eukaryota</taxon>
        <taxon>Fungi</taxon>
        <taxon>Dikarya</taxon>
        <taxon>Ascomycota</taxon>
        <taxon>Pezizomycotina</taxon>
        <taxon>Sordariomycetes</taxon>
        <taxon>Sordariomycetidae</taxon>
        <taxon>Sordariales</taxon>
        <taxon>Chaetomiaceae</taxon>
        <taxon>Staphylotrichum</taxon>
    </lineage>
</organism>
<feature type="compositionally biased region" description="Polar residues" evidence="1">
    <location>
        <begin position="184"/>
        <end position="196"/>
    </location>
</feature>
<proteinExistence type="predicted"/>
<dbReference type="InterPro" id="IPR009057">
    <property type="entry name" value="Homeodomain-like_sf"/>
</dbReference>
<reference evidence="2" key="1">
    <citation type="journal article" date="2023" name="Mol. Phylogenet. Evol.">
        <title>Genome-scale phylogeny and comparative genomics of the fungal order Sordariales.</title>
        <authorList>
            <person name="Hensen N."/>
            <person name="Bonometti L."/>
            <person name="Westerberg I."/>
            <person name="Brannstrom I.O."/>
            <person name="Guillou S."/>
            <person name="Cros-Aarteil S."/>
            <person name="Calhoun S."/>
            <person name="Haridas S."/>
            <person name="Kuo A."/>
            <person name="Mondo S."/>
            <person name="Pangilinan J."/>
            <person name="Riley R."/>
            <person name="LaButti K."/>
            <person name="Andreopoulos B."/>
            <person name="Lipzen A."/>
            <person name="Chen C."/>
            <person name="Yan M."/>
            <person name="Daum C."/>
            <person name="Ng V."/>
            <person name="Clum A."/>
            <person name="Steindorff A."/>
            <person name="Ohm R.A."/>
            <person name="Martin F."/>
            <person name="Silar P."/>
            <person name="Natvig D.O."/>
            <person name="Lalanne C."/>
            <person name="Gautier V."/>
            <person name="Ament-Velasquez S.L."/>
            <person name="Kruys A."/>
            <person name="Hutchinson M.I."/>
            <person name="Powell A.J."/>
            <person name="Barry K."/>
            <person name="Miller A.N."/>
            <person name="Grigoriev I.V."/>
            <person name="Debuchy R."/>
            <person name="Gladieux P."/>
            <person name="Hiltunen Thoren M."/>
            <person name="Johannesson H."/>
        </authorList>
    </citation>
    <scope>NUCLEOTIDE SEQUENCE</scope>
    <source>
        <strain evidence="2">CBS 103.79</strain>
    </source>
</reference>
<feature type="compositionally biased region" description="Basic and acidic residues" evidence="1">
    <location>
        <begin position="168"/>
        <end position="178"/>
    </location>
</feature>
<feature type="region of interest" description="Disordered" evidence="1">
    <location>
        <begin position="124"/>
        <end position="229"/>
    </location>
</feature>
<comment type="caution">
    <text evidence="2">The sequence shown here is derived from an EMBL/GenBank/DDBJ whole genome shotgun (WGS) entry which is preliminary data.</text>
</comment>
<dbReference type="SUPFAM" id="SSF46689">
    <property type="entry name" value="Homeodomain-like"/>
    <property type="match status" value="1"/>
</dbReference>
<protein>
    <submittedName>
        <fullName evidence="2">Uncharacterized protein</fullName>
    </submittedName>
</protein>
<accession>A0AAN6RXW4</accession>
<gene>
    <name evidence="2" type="ORF">C8A05DRAFT_29912</name>
</gene>
<evidence type="ECO:0000313" key="3">
    <source>
        <dbReference type="Proteomes" id="UP001303889"/>
    </source>
</evidence>